<evidence type="ECO:0000256" key="1">
    <source>
        <dbReference type="SAM" id="MobiDB-lite"/>
    </source>
</evidence>
<evidence type="ECO:0000313" key="2">
    <source>
        <dbReference type="EMBL" id="GBP07706.1"/>
    </source>
</evidence>
<sequence>MVGSLIKFLSKPENKETGCQEDIEVALTTTALNQEATDVTEEKDISLICSSKIESSETREGTAEGPHNSSREPLKAERAHRGSPAAARLTCVRLLQNSM</sequence>
<reference evidence="2 3" key="1">
    <citation type="journal article" date="2019" name="Commun. Biol.">
        <title>The bagworm genome reveals a unique fibroin gene that provides high tensile strength.</title>
        <authorList>
            <person name="Kono N."/>
            <person name="Nakamura H."/>
            <person name="Ohtoshi R."/>
            <person name="Tomita M."/>
            <person name="Numata K."/>
            <person name="Arakawa K."/>
        </authorList>
    </citation>
    <scope>NUCLEOTIDE SEQUENCE [LARGE SCALE GENOMIC DNA]</scope>
</reference>
<feature type="region of interest" description="Disordered" evidence="1">
    <location>
        <begin position="50"/>
        <end position="85"/>
    </location>
</feature>
<proteinExistence type="predicted"/>
<name>A0A4C1T0I8_EUMVA</name>
<keyword evidence="3" id="KW-1185">Reference proteome</keyword>
<dbReference type="OrthoDB" id="10063284at2759"/>
<evidence type="ECO:0000313" key="3">
    <source>
        <dbReference type="Proteomes" id="UP000299102"/>
    </source>
</evidence>
<dbReference type="Proteomes" id="UP000299102">
    <property type="component" value="Unassembled WGS sequence"/>
</dbReference>
<protein>
    <submittedName>
        <fullName evidence="2">Uncharacterized protein</fullName>
    </submittedName>
</protein>
<organism evidence="2 3">
    <name type="scientific">Eumeta variegata</name>
    <name type="common">Bagworm moth</name>
    <name type="synonym">Eumeta japonica</name>
    <dbReference type="NCBI Taxonomy" id="151549"/>
    <lineage>
        <taxon>Eukaryota</taxon>
        <taxon>Metazoa</taxon>
        <taxon>Ecdysozoa</taxon>
        <taxon>Arthropoda</taxon>
        <taxon>Hexapoda</taxon>
        <taxon>Insecta</taxon>
        <taxon>Pterygota</taxon>
        <taxon>Neoptera</taxon>
        <taxon>Endopterygota</taxon>
        <taxon>Lepidoptera</taxon>
        <taxon>Glossata</taxon>
        <taxon>Ditrysia</taxon>
        <taxon>Tineoidea</taxon>
        <taxon>Psychidae</taxon>
        <taxon>Oiketicinae</taxon>
        <taxon>Eumeta</taxon>
    </lineage>
</organism>
<comment type="caution">
    <text evidence="2">The sequence shown here is derived from an EMBL/GenBank/DDBJ whole genome shotgun (WGS) entry which is preliminary data.</text>
</comment>
<dbReference type="AlphaFoldDB" id="A0A4C1T0I8"/>
<gene>
    <name evidence="2" type="ORF">EVAR_2814_1</name>
</gene>
<accession>A0A4C1T0I8</accession>
<dbReference type="EMBL" id="BGZK01000027">
    <property type="protein sequence ID" value="GBP07706.1"/>
    <property type="molecule type" value="Genomic_DNA"/>
</dbReference>
<feature type="compositionally biased region" description="Basic and acidic residues" evidence="1">
    <location>
        <begin position="69"/>
        <end position="80"/>
    </location>
</feature>